<evidence type="ECO:0008006" key="3">
    <source>
        <dbReference type="Google" id="ProtNLM"/>
    </source>
</evidence>
<keyword evidence="2" id="KW-1185">Reference proteome</keyword>
<dbReference type="EMBL" id="CP094533">
    <property type="protein sequence ID" value="UOE25502.1"/>
    <property type="molecule type" value="Genomic_DNA"/>
</dbReference>
<protein>
    <recommendedName>
        <fullName evidence="3">DUF4440 domain-containing protein</fullName>
    </recommendedName>
</protein>
<gene>
    <name evidence="1" type="ORF">MTP13_14340</name>
</gene>
<sequence>MTMNWLTRAWATGGLDDEEWEAHLRAYRRHCAEVRPRLSGGAELLLDGINLHDAQIHSFEHGTDGSLAMRALIGDLQVGYSFIELTFVDAEVRLEAGRDGEELSLTGPGVEIHYDEIDVQPDGRFVHRVLLWPDGEYEVTFSALTEHRVPADPSDRRR</sequence>
<evidence type="ECO:0000313" key="2">
    <source>
        <dbReference type="Proteomes" id="UP000831304"/>
    </source>
</evidence>
<proteinExistence type="predicted"/>
<name>A0ABY4AQP9_9MICO</name>
<accession>A0ABY4AQP9</accession>
<evidence type="ECO:0000313" key="1">
    <source>
        <dbReference type="EMBL" id="UOE25502.1"/>
    </source>
</evidence>
<reference evidence="1 2" key="1">
    <citation type="submission" date="2022-03" db="EMBL/GenBank/DDBJ databases">
        <title>Agromyces sp. isolated from the gut of P. brevitarsis seulensis larvae.</title>
        <authorList>
            <person name="Won M."/>
            <person name="Kwon S.-W."/>
        </authorList>
    </citation>
    <scope>NUCLEOTIDE SEQUENCE [LARGE SCALE GENOMIC DNA]</scope>
    <source>
        <strain evidence="1 2">KACC 16215</strain>
    </source>
</reference>
<dbReference type="Proteomes" id="UP000831304">
    <property type="component" value="Chromosome"/>
</dbReference>
<dbReference type="RefSeq" id="WP_243568381.1">
    <property type="nucleotide sequence ID" value="NZ_BAAARD010000007.1"/>
</dbReference>
<organism evidence="1 2">
    <name type="scientific">Agromyces soli</name>
    <dbReference type="NCBI Taxonomy" id="659012"/>
    <lineage>
        <taxon>Bacteria</taxon>
        <taxon>Bacillati</taxon>
        <taxon>Actinomycetota</taxon>
        <taxon>Actinomycetes</taxon>
        <taxon>Micrococcales</taxon>
        <taxon>Microbacteriaceae</taxon>
        <taxon>Agromyces</taxon>
    </lineage>
</organism>